<dbReference type="EMBL" id="JAVDPF010000046">
    <property type="protein sequence ID" value="KAL1867028.1"/>
    <property type="molecule type" value="Genomic_DNA"/>
</dbReference>
<comment type="caution">
    <text evidence="1">The sequence shown here is derived from an EMBL/GenBank/DDBJ whole genome shotgun (WGS) entry which is preliminary data.</text>
</comment>
<dbReference type="PANTHER" id="PTHR21310:SF37">
    <property type="entry name" value="AMINOGLYCOSIDE PHOSPHOTRANSFERASE DOMAIN-CONTAINING PROTEIN"/>
    <property type="match status" value="1"/>
</dbReference>
<reference evidence="1 2" key="1">
    <citation type="journal article" date="2024" name="IMA Fungus">
        <title>IMA Genome - F19 : A genome assembly and annotation guide to empower mycologists, including annotated draft genome sequences of Ceratocystis pirilliformis, Diaporthe australafricana, Fusarium ophioides, Paecilomyces lecythidis, and Sporothrix stenoceras.</title>
        <authorList>
            <person name="Aylward J."/>
            <person name="Wilson A.M."/>
            <person name="Visagie C.M."/>
            <person name="Spraker J."/>
            <person name="Barnes I."/>
            <person name="Buitendag C."/>
            <person name="Ceriani C."/>
            <person name="Del Mar Angel L."/>
            <person name="du Plessis D."/>
            <person name="Fuchs T."/>
            <person name="Gasser K."/>
            <person name="Kramer D."/>
            <person name="Li W."/>
            <person name="Munsamy K."/>
            <person name="Piso A."/>
            <person name="Price J.L."/>
            <person name="Sonnekus B."/>
            <person name="Thomas C."/>
            <person name="van der Nest A."/>
            <person name="van Dijk A."/>
            <person name="van Heerden A."/>
            <person name="van Vuuren N."/>
            <person name="Yilmaz N."/>
            <person name="Duong T.A."/>
            <person name="van der Merwe N.A."/>
            <person name="Wingfield M.J."/>
            <person name="Wingfield B.D."/>
        </authorList>
    </citation>
    <scope>NUCLEOTIDE SEQUENCE [LARGE SCALE GENOMIC DNA]</scope>
    <source>
        <strain evidence="1 2">CMW 18167</strain>
    </source>
</reference>
<dbReference type="PANTHER" id="PTHR21310">
    <property type="entry name" value="AMINOGLYCOSIDE PHOSPHOTRANSFERASE-RELATED-RELATED"/>
    <property type="match status" value="1"/>
</dbReference>
<evidence type="ECO:0008006" key="3">
    <source>
        <dbReference type="Google" id="ProtNLM"/>
    </source>
</evidence>
<dbReference type="InterPro" id="IPR011009">
    <property type="entry name" value="Kinase-like_dom_sf"/>
</dbReference>
<name>A0ABR3WU07_9EURO</name>
<keyword evidence="2" id="KW-1185">Reference proteome</keyword>
<sequence>MDTNAILDTVHEFQGHMWVDRINEKLADGSLRRWVSSFHPDNILCYLEGDLYYGAFNAGMKMVFSDGTSWMLRFPRVGMICDDYADEKVAAEVTTLRLLHNKTTIPVPKVQAWGPAARNPLGLGPFIMMDFINGVSLNRHLKDYSNSDSPSRLMREDISDSDIEIIYRQMANFLLQIFELDFDHIGSLPWPEDGPQRSPPKRPLTFKAHTILQDGGVNTFGTDWSPFLSFFFPFIIFLLVQLSVLTKAIVPGDRSRGFETTTEYFQYIVSQDWEQLIHQPNSIIGPHDAKNKYVAFKALKAVVGDLVNKKYDRGKFKLICDDLGLANLIVRSSEDLTVVGVVDLEWSYIGPAQLFGSAPWWLLQERPVNPEWDCNADDEPPPKITARYFKHLDIFMRVLEEEESHMPGHEEKELSSLVKWSQASGAMWLHMLLSVGFNDTLSFPFTHLRRHLGISEWEAREGKFYNEQELEEFAAKKVKEMKEYDVALEKLEKEKELVDSGNMEMGEFVAKATMGLSSYSSLNVVSNDPKDGKGLFHSVAPLDSELV</sequence>
<accession>A0ABR3WU07</accession>
<proteinExistence type="predicted"/>
<dbReference type="SUPFAM" id="SSF56112">
    <property type="entry name" value="Protein kinase-like (PK-like)"/>
    <property type="match status" value="1"/>
</dbReference>
<dbReference type="InterPro" id="IPR051678">
    <property type="entry name" value="AGP_Transferase"/>
</dbReference>
<evidence type="ECO:0000313" key="2">
    <source>
        <dbReference type="Proteomes" id="UP001583193"/>
    </source>
</evidence>
<dbReference type="Proteomes" id="UP001583193">
    <property type="component" value="Unassembled WGS sequence"/>
</dbReference>
<evidence type="ECO:0000313" key="1">
    <source>
        <dbReference type="EMBL" id="KAL1867028.1"/>
    </source>
</evidence>
<protein>
    <recommendedName>
        <fullName evidence="3">Aminoglycoside phosphotransferase domain-containing protein</fullName>
    </recommendedName>
</protein>
<gene>
    <name evidence="1" type="ORF">Plec18167_008819</name>
</gene>
<organism evidence="1 2">
    <name type="scientific">Paecilomyces lecythidis</name>
    <dbReference type="NCBI Taxonomy" id="3004212"/>
    <lineage>
        <taxon>Eukaryota</taxon>
        <taxon>Fungi</taxon>
        <taxon>Dikarya</taxon>
        <taxon>Ascomycota</taxon>
        <taxon>Pezizomycotina</taxon>
        <taxon>Eurotiomycetes</taxon>
        <taxon>Eurotiomycetidae</taxon>
        <taxon>Eurotiales</taxon>
        <taxon>Thermoascaceae</taxon>
        <taxon>Paecilomyces</taxon>
    </lineage>
</organism>